<gene>
    <name evidence="4" type="ORF">HDID_LOCUS8166</name>
</gene>
<dbReference type="GO" id="GO:0004672">
    <property type="term" value="F:protein kinase activity"/>
    <property type="evidence" value="ECO:0007669"/>
    <property type="project" value="InterPro"/>
</dbReference>
<evidence type="ECO:0000313" key="6">
    <source>
        <dbReference type="WBParaSite" id="HDID_0000816801-mRNA-1"/>
    </source>
</evidence>
<name>A0A158QF09_HYMDI</name>
<dbReference type="WBParaSite" id="HDID_0000816801-mRNA-1">
    <property type="protein sequence ID" value="HDID_0000816801-mRNA-1"/>
    <property type="gene ID" value="HDID_0000816801"/>
</dbReference>
<reference evidence="6" key="1">
    <citation type="submission" date="2016-04" db="UniProtKB">
        <authorList>
            <consortium name="WormBaseParasite"/>
        </authorList>
    </citation>
    <scope>IDENTIFICATION</scope>
</reference>
<dbReference type="Proteomes" id="UP000274504">
    <property type="component" value="Unassembled WGS sequence"/>
</dbReference>
<accession>A0A158QF09</accession>
<comment type="similarity">
    <text evidence="1">Belongs to the protein kinase superfamily.</text>
</comment>
<dbReference type="GO" id="GO:0005524">
    <property type="term" value="F:ATP binding"/>
    <property type="evidence" value="ECO:0007669"/>
    <property type="project" value="InterPro"/>
</dbReference>
<dbReference type="InterPro" id="IPR051177">
    <property type="entry name" value="CIK-Related_Protein"/>
</dbReference>
<dbReference type="SUPFAM" id="SSF56112">
    <property type="entry name" value="Protein kinase-like (PK-like)"/>
    <property type="match status" value="1"/>
</dbReference>
<dbReference type="PANTHER" id="PTHR12984">
    <property type="entry name" value="SCY1-RELATED S/T PROTEIN KINASE-LIKE"/>
    <property type="match status" value="1"/>
</dbReference>
<feature type="region of interest" description="Disordered" evidence="2">
    <location>
        <begin position="554"/>
        <end position="582"/>
    </location>
</feature>
<organism evidence="6">
    <name type="scientific">Hymenolepis diminuta</name>
    <name type="common">Rat tapeworm</name>
    <dbReference type="NCBI Taxonomy" id="6216"/>
    <lineage>
        <taxon>Eukaryota</taxon>
        <taxon>Metazoa</taxon>
        <taxon>Spiralia</taxon>
        <taxon>Lophotrochozoa</taxon>
        <taxon>Platyhelminthes</taxon>
        <taxon>Cestoda</taxon>
        <taxon>Eucestoda</taxon>
        <taxon>Cyclophyllidea</taxon>
        <taxon>Hymenolepididae</taxon>
        <taxon>Hymenolepis</taxon>
    </lineage>
</organism>
<dbReference type="InterPro" id="IPR011009">
    <property type="entry name" value="Kinase-like_dom_sf"/>
</dbReference>
<feature type="compositionally biased region" description="Basic residues" evidence="2">
    <location>
        <begin position="571"/>
        <end position="582"/>
    </location>
</feature>
<reference evidence="4 5" key="2">
    <citation type="submission" date="2018-11" db="EMBL/GenBank/DDBJ databases">
        <authorList>
            <consortium name="Pathogen Informatics"/>
        </authorList>
    </citation>
    <scope>NUCLEOTIDE SEQUENCE [LARGE SCALE GENOMIC DNA]</scope>
</reference>
<feature type="domain" description="Protein kinase" evidence="3">
    <location>
        <begin position="23"/>
        <end position="371"/>
    </location>
</feature>
<evidence type="ECO:0000256" key="1">
    <source>
        <dbReference type="ARBA" id="ARBA00038349"/>
    </source>
</evidence>
<protein>
    <submittedName>
        <fullName evidence="6">Protein kinase domain-containing protein</fullName>
    </submittedName>
</protein>
<dbReference type="PANTHER" id="PTHR12984:SF16">
    <property type="entry name" value="BLACK MATCH, ISOFORM H"/>
    <property type="match status" value="1"/>
</dbReference>
<dbReference type="SUPFAM" id="SSF48371">
    <property type="entry name" value="ARM repeat"/>
    <property type="match status" value="1"/>
</dbReference>
<dbReference type="InterPro" id="IPR011989">
    <property type="entry name" value="ARM-like"/>
</dbReference>
<dbReference type="Gene3D" id="1.10.510.10">
    <property type="entry name" value="Transferase(Phosphotransferase) domain 1"/>
    <property type="match status" value="1"/>
</dbReference>
<proteinExistence type="inferred from homology"/>
<evidence type="ECO:0000313" key="4">
    <source>
        <dbReference type="EMBL" id="VDL60484.1"/>
    </source>
</evidence>
<evidence type="ECO:0000259" key="3">
    <source>
        <dbReference type="PROSITE" id="PS50011"/>
    </source>
</evidence>
<dbReference type="Gene3D" id="1.25.10.10">
    <property type="entry name" value="Leucine-rich Repeat Variant"/>
    <property type="match status" value="1"/>
</dbReference>
<evidence type="ECO:0000256" key="2">
    <source>
        <dbReference type="SAM" id="MobiDB-lite"/>
    </source>
</evidence>
<sequence>MPEMSRINSRRYQPQIEEIPEPLRKIAILGKSEFTAGLENCWQVYEAQMQKSKENCSAFVLTKLAPDKTGKMRKREINLEVCRKEIEMLRTLQHKRTLKIFAEVEENCYYLSWLSEPLSGTLQTHLNKSPRGQLIGMELEIILGIFQVCSIEHAFRKPYFLIKFDILLIFITDALRYLHGTQNLMHCNICPSSIFVNTFFQWKLGGFSLAESSSDSTKLPTKFQEIVDRMPKPLIGPVRKMISQDVRERPTSQLLALLKIFNEPSLLSYEGLLTLQNRSQNQIKEFFNRFAKAIPEFDEAFRYKKVLPLLWEWYDNHAELQSFVLPSILATTHIAEKADFDLHLYDRLVAVLRGHKSKQTTLVALDLVEFFIKYLTPEEILEIVLPDISSCIRIGSRKSLDTVRDAVFVLHGYLGPEDLENHVFPQLKEAIEENDSSGMIQNVMLECIESLISHFRPMFVSKDLLTFLTSMPTANIEVVLNFRALMSVARLMLEQIDREKTIEYSRKKSLSADEGIMDYTKTSIRLDCMHFSVRSNTGYCRNLPLIAMQQPTIDFSRSPPNPTHHPNISRPRSHSSGKSFKRHFTERLRNQVILNI</sequence>
<dbReference type="AlphaFoldDB" id="A0A158QF09"/>
<evidence type="ECO:0000313" key="5">
    <source>
        <dbReference type="Proteomes" id="UP000274504"/>
    </source>
</evidence>
<dbReference type="PROSITE" id="PS50011">
    <property type="entry name" value="PROTEIN_KINASE_DOM"/>
    <property type="match status" value="1"/>
</dbReference>
<dbReference type="OrthoDB" id="79687at2759"/>
<dbReference type="InterPro" id="IPR016024">
    <property type="entry name" value="ARM-type_fold"/>
</dbReference>
<dbReference type="EMBL" id="UYSG01011038">
    <property type="protein sequence ID" value="VDL60484.1"/>
    <property type="molecule type" value="Genomic_DNA"/>
</dbReference>
<dbReference type="InterPro" id="IPR000719">
    <property type="entry name" value="Prot_kinase_dom"/>
</dbReference>